<dbReference type="NCBIfam" id="TIGR00549">
    <property type="entry name" value="mevalon_kin"/>
    <property type="match status" value="1"/>
</dbReference>
<dbReference type="InterPro" id="IPR014721">
    <property type="entry name" value="Ribsml_uS5_D2-typ_fold_subgr"/>
</dbReference>
<gene>
    <name evidence="12" type="ORF">IV38_GL000383</name>
    <name evidence="13" type="ORF">IV40_GL000285</name>
</gene>
<accession>A0A0R2GAY8</accession>
<dbReference type="PRINTS" id="PR00959">
    <property type="entry name" value="MEVGALKINASE"/>
</dbReference>
<dbReference type="PANTHER" id="PTHR43290:SF2">
    <property type="entry name" value="MEVALONATE KINASE"/>
    <property type="match status" value="1"/>
</dbReference>
<keyword evidence="1" id="KW-0963">Cytoplasm</keyword>
<dbReference type="InterPro" id="IPR006205">
    <property type="entry name" value="Mev_gal_kin"/>
</dbReference>
<evidence type="ECO:0000313" key="12">
    <source>
        <dbReference type="EMBL" id="KRN29498.1"/>
    </source>
</evidence>
<dbReference type="Pfam" id="PF00288">
    <property type="entry name" value="GHMP_kinases_N"/>
    <property type="match status" value="1"/>
</dbReference>
<evidence type="ECO:0000256" key="8">
    <source>
        <dbReference type="ARBA" id="ARBA00023098"/>
    </source>
</evidence>
<keyword evidence="2" id="KW-0444">Lipid biosynthesis</keyword>
<evidence type="ECO:0000256" key="3">
    <source>
        <dbReference type="ARBA" id="ARBA00022679"/>
    </source>
</evidence>
<dbReference type="InterPro" id="IPR006204">
    <property type="entry name" value="GHMP_kinase_N_dom"/>
</dbReference>
<keyword evidence="4" id="KW-0547">Nucleotide-binding</keyword>
<keyword evidence="3" id="KW-0808">Transferase</keyword>
<dbReference type="SUPFAM" id="SSF54211">
    <property type="entry name" value="Ribosomal protein S5 domain 2-like"/>
    <property type="match status" value="1"/>
</dbReference>
<dbReference type="EMBL" id="JQAZ01000001">
    <property type="protein sequence ID" value="KRN33972.1"/>
    <property type="molecule type" value="Genomic_DNA"/>
</dbReference>
<dbReference type="GO" id="GO:0019287">
    <property type="term" value="P:isopentenyl diphosphate biosynthetic process, mevalonate pathway"/>
    <property type="evidence" value="ECO:0007669"/>
    <property type="project" value="UniProtKB-UniPathway"/>
</dbReference>
<comment type="pathway">
    <text evidence="9">Isoprenoid biosynthesis; isopentenyl diphosphate biosynthesis via mevalonate pathway; isopentenyl diphosphate from (R)-mevalonate: step 1/3.</text>
</comment>
<protein>
    <submittedName>
        <fullName evidence="13">Mevalonate kinase</fullName>
    </submittedName>
</protein>
<evidence type="ECO:0000256" key="9">
    <source>
        <dbReference type="ARBA" id="ARBA00029438"/>
    </source>
</evidence>
<dbReference type="UniPathway" id="UPA00057">
    <property type="reaction ID" value="UER00098"/>
</dbReference>
<dbReference type="AlphaFoldDB" id="A0A0R2GAY8"/>
<dbReference type="EMBL" id="JQAT01000001">
    <property type="protein sequence ID" value="KRN29498.1"/>
    <property type="molecule type" value="Genomic_DNA"/>
</dbReference>
<evidence type="ECO:0000256" key="7">
    <source>
        <dbReference type="ARBA" id="ARBA00022842"/>
    </source>
</evidence>
<dbReference type="PANTHER" id="PTHR43290">
    <property type="entry name" value="MEVALONATE KINASE"/>
    <property type="match status" value="1"/>
</dbReference>
<comment type="caution">
    <text evidence="13">The sequence shown here is derived from an EMBL/GenBank/DDBJ whole genome shotgun (WGS) entry which is preliminary data.</text>
</comment>
<proteinExistence type="predicted"/>
<dbReference type="OrthoDB" id="9764892at2"/>
<reference evidence="14 15" key="1">
    <citation type="journal article" date="2015" name="Genome Announc.">
        <title>Expanding the biotechnology potential of lactobacilli through comparative genomics of 213 strains and associated genera.</title>
        <authorList>
            <person name="Sun Z."/>
            <person name="Harris H.M."/>
            <person name="McCann A."/>
            <person name="Guo C."/>
            <person name="Argimon S."/>
            <person name="Zhang W."/>
            <person name="Yang X."/>
            <person name="Jeffery I.B."/>
            <person name="Cooney J.C."/>
            <person name="Kagawa T.F."/>
            <person name="Liu W."/>
            <person name="Song Y."/>
            <person name="Salvetti E."/>
            <person name="Wrobel A."/>
            <person name="Rasinkangas P."/>
            <person name="Parkhill J."/>
            <person name="Rea M.C."/>
            <person name="O'Sullivan O."/>
            <person name="Ritari J."/>
            <person name="Douillard F.P."/>
            <person name="Paul Ross R."/>
            <person name="Yang R."/>
            <person name="Briner A.E."/>
            <person name="Felis G.E."/>
            <person name="de Vos W.M."/>
            <person name="Barrangou R."/>
            <person name="Klaenhammer T.R."/>
            <person name="Caufield P.W."/>
            <person name="Cui Y."/>
            <person name="Zhang H."/>
            <person name="O'Toole P.W."/>
        </authorList>
    </citation>
    <scope>NUCLEOTIDE SEQUENCE [LARGE SCALE GENOMIC DNA]</scope>
    <source>
        <strain evidence="12 15">ATCC BAA-66</strain>
        <strain evidence="13 14">DSM 13344</strain>
    </source>
</reference>
<evidence type="ECO:0000256" key="1">
    <source>
        <dbReference type="ARBA" id="ARBA00022490"/>
    </source>
</evidence>
<dbReference type="GO" id="GO:0004496">
    <property type="term" value="F:mevalonate kinase activity"/>
    <property type="evidence" value="ECO:0007669"/>
    <property type="project" value="InterPro"/>
</dbReference>
<dbReference type="PATRIC" id="fig|81857.3.peg.388"/>
<evidence type="ECO:0000313" key="15">
    <source>
        <dbReference type="Proteomes" id="UP000051751"/>
    </source>
</evidence>
<keyword evidence="7" id="KW-0460">Magnesium</keyword>
<keyword evidence="14" id="KW-1185">Reference proteome</keyword>
<keyword evidence="5 13" id="KW-0418">Kinase</keyword>
<dbReference type="RefSeq" id="WP_057768579.1">
    <property type="nucleotide sequence ID" value="NZ_JQAT01000001.1"/>
</dbReference>
<keyword evidence="6" id="KW-0067">ATP-binding</keyword>
<feature type="domain" description="GHMP kinase C-terminal" evidence="11">
    <location>
        <begin position="228"/>
        <end position="298"/>
    </location>
</feature>
<evidence type="ECO:0000256" key="6">
    <source>
        <dbReference type="ARBA" id="ARBA00022840"/>
    </source>
</evidence>
<evidence type="ECO:0000259" key="10">
    <source>
        <dbReference type="Pfam" id="PF00288"/>
    </source>
</evidence>
<dbReference type="Proteomes" id="UP000051751">
    <property type="component" value="Unassembled WGS sequence"/>
</dbReference>
<name>A0A0R2GAY8_9LACO</name>
<dbReference type="InterPro" id="IPR036554">
    <property type="entry name" value="GHMP_kinase_C_sf"/>
</dbReference>
<dbReference type="SUPFAM" id="SSF55060">
    <property type="entry name" value="GHMP Kinase, C-terminal domain"/>
    <property type="match status" value="1"/>
</dbReference>
<evidence type="ECO:0000259" key="11">
    <source>
        <dbReference type="Pfam" id="PF08544"/>
    </source>
</evidence>
<evidence type="ECO:0000256" key="5">
    <source>
        <dbReference type="ARBA" id="ARBA00022777"/>
    </source>
</evidence>
<dbReference type="Gene3D" id="3.30.230.10">
    <property type="match status" value="1"/>
</dbReference>
<dbReference type="InterPro" id="IPR013750">
    <property type="entry name" value="GHMP_kinase_C_dom"/>
</dbReference>
<evidence type="ECO:0000256" key="2">
    <source>
        <dbReference type="ARBA" id="ARBA00022516"/>
    </source>
</evidence>
<dbReference type="InterPro" id="IPR020568">
    <property type="entry name" value="Ribosomal_Su5_D2-typ_SF"/>
</dbReference>
<feature type="domain" description="GHMP kinase N-terminal" evidence="10">
    <location>
        <begin position="72"/>
        <end position="150"/>
    </location>
</feature>
<dbReference type="Pfam" id="PF08544">
    <property type="entry name" value="GHMP_kinases_C"/>
    <property type="match status" value="1"/>
</dbReference>
<dbReference type="GO" id="GO:0005524">
    <property type="term" value="F:ATP binding"/>
    <property type="evidence" value="ECO:0007669"/>
    <property type="project" value="UniProtKB-KW"/>
</dbReference>
<evidence type="ECO:0000313" key="13">
    <source>
        <dbReference type="EMBL" id="KRN33972.1"/>
    </source>
</evidence>
<dbReference type="GO" id="GO:0005829">
    <property type="term" value="C:cytosol"/>
    <property type="evidence" value="ECO:0007669"/>
    <property type="project" value="TreeGrafter"/>
</dbReference>
<organism evidence="13 14">
    <name type="scientific">Lactobacillus selangorensis</name>
    <dbReference type="NCBI Taxonomy" id="81857"/>
    <lineage>
        <taxon>Bacteria</taxon>
        <taxon>Bacillati</taxon>
        <taxon>Bacillota</taxon>
        <taxon>Bacilli</taxon>
        <taxon>Lactobacillales</taxon>
        <taxon>Lactobacillaceae</taxon>
        <taxon>Lactobacillus</taxon>
    </lineage>
</organism>
<evidence type="ECO:0000256" key="4">
    <source>
        <dbReference type="ARBA" id="ARBA00022741"/>
    </source>
</evidence>
<evidence type="ECO:0000313" key="14">
    <source>
        <dbReference type="Proteomes" id="UP000051645"/>
    </source>
</evidence>
<dbReference type="STRING" id="81857.IV38_GL000383"/>
<dbReference type="Proteomes" id="UP000051645">
    <property type="component" value="Unassembled WGS sequence"/>
</dbReference>
<dbReference type="Gene3D" id="3.30.70.890">
    <property type="entry name" value="GHMP kinase, C-terminal domain"/>
    <property type="match status" value="1"/>
</dbReference>
<keyword evidence="8" id="KW-0443">Lipid metabolism</keyword>
<sequence>MKESIGTSHGKIILIGEHAVVYGQPAIALPVSMVQMRATITETDAGQTLDTIYYSGPLAQAYGQMAGIRSLIEHILNDFAETEASFSMKITSDIPAERGMGSSAATAIAVIRALFNYFNHPLTHKHLLKLATISEKVIHGNPSGLDAATAAATAPVLFRRGQPLQTLPISLHAYLVIADSGIKGQTGAAVSSVHDRLETDYNGTMQSIKNIGALTLKVVDDISNDHVEELGTHLLGAQENLWALGVSNRQLDHLIQVANENGSLGTKLTGGGRGGCLIGVVSDLPAAQHLAHVLQDAGAAKTWIQPLHEETQAFSHFTK</sequence>